<reference evidence="3" key="1">
    <citation type="submission" date="2021-04" db="EMBL/GenBank/DDBJ databases">
        <title>Genome based classification of Actinospica acidithermotolerans sp. nov., an actinobacterium isolated from an Indonesian hot spring.</title>
        <authorList>
            <person name="Kusuma A.B."/>
            <person name="Putra K.E."/>
            <person name="Nafisah S."/>
            <person name="Loh J."/>
            <person name="Nouioui I."/>
            <person name="Goodfellow M."/>
        </authorList>
    </citation>
    <scope>NUCLEOTIDE SEQUENCE</scope>
    <source>
        <strain evidence="3">DSM 45618</strain>
    </source>
</reference>
<comment type="caution">
    <text evidence="3">The sequence shown here is derived from an EMBL/GenBank/DDBJ whole genome shotgun (WGS) entry which is preliminary data.</text>
</comment>
<accession>A0A8J7WR11</accession>
<dbReference type="PANTHER" id="PTHR19353">
    <property type="entry name" value="FATTY ACID DESATURASE 2"/>
    <property type="match status" value="1"/>
</dbReference>
<feature type="transmembrane region" description="Helical" evidence="1">
    <location>
        <begin position="97"/>
        <end position="118"/>
    </location>
</feature>
<dbReference type="PIRSF" id="PIRSF015921">
    <property type="entry name" value="FA_sphinglp_des"/>
    <property type="match status" value="1"/>
</dbReference>
<name>A0A8J7WR11_9ACTN</name>
<dbReference type="AlphaFoldDB" id="A0A8J7WR11"/>
<evidence type="ECO:0000256" key="1">
    <source>
        <dbReference type="SAM" id="Phobius"/>
    </source>
</evidence>
<evidence type="ECO:0000259" key="2">
    <source>
        <dbReference type="Pfam" id="PF00487"/>
    </source>
</evidence>
<dbReference type="Proteomes" id="UP000677913">
    <property type="component" value="Unassembled WGS sequence"/>
</dbReference>
<feature type="transmembrane region" description="Helical" evidence="1">
    <location>
        <begin position="196"/>
        <end position="217"/>
    </location>
</feature>
<dbReference type="GO" id="GO:0016020">
    <property type="term" value="C:membrane"/>
    <property type="evidence" value="ECO:0007669"/>
    <property type="project" value="TreeGrafter"/>
</dbReference>
<proteinExistence type="predicted"/>
<sequence length="343" mass="37886">MTEQVYARVSAGKGRGSDFAELLRRVREAGLLERRIGYYAVKTAVTAALLAGAGVLFVVLGDTWWQLFTAGYLAVVFTQIGFVGHDAGHRQILRRRRAGDLVGILHANALIGLSYGWWVDKHNRHHAHPNEVGRDPDVGAGALVFTAGQTARRGRLGRLAARYQAWYFFPLLTLEGLNLHYGSIKSLLHRRDRGALLESGLLVLHVAAYVTVLVLLLSWGRALAFAAVNQAVFGVYLGCAFAPNHKGMPGPSEQDAADFLRRQVLSSRNVRGGPVTDWVLGGLNYQIEHHLFPSMPRVNLKRARPLVRAFCAERGISYRECSAFDSYRQALRHLRSVGAVVEV</sequence>
<keyword evidence="1" id="KW-0472">Membrane</keyword>
<dbReference type="GO" id="GO:0016717">
    <property type="term" value="F:oxidoreductase activity, acting on paired donors, with oxidation of a pair of donors resulting in the reduction of molecular oxygen to two molecules of water"/>
    <property type="evidence" value="ECO:0007669"/>
    <property type="project" value="TreeGrafter"/>
</dbReference>
<dbReference type="InterPro" id="IPR012171">
    <property type="entry name" value="Fatty_acid_desaturase"/>
</dbReference>
<feature type="transmembrane region" description="Helical" evidence="1">
    <location>
        <begin position="64"/>
        <end position="85"/>
    </location>
</feature>
<keyword evidence="4" id="KW-1185">Reference proteome</keyword>
<dbReference type="CDD" id="cd03506">
    <property type="entry name" value="Delta6-FADS-like"/>
    <property type="match status" value="1"/>
</dbReference>
<dbReference type="InterPro" id="IPR005804">
    <property type="entry name" value="FA_desaturase_dom"/>
</dbReference>
<evidence type="ECO:0000313" key="4">
    <source>
        <dbReference type="Proteomes" id="UP000677913"/>
    </source>
</evidence>
<dbReference type="GO" id="GO:0008610">
    <property type="term" value="P:lipid biosynthetic process"/>
    <property type="evidence" value="ECO:0007669"/>
    <property type="project" value="UniProtKB-ARBA"/>
</dbReference>
<evidence type="ECO:0000313" key="3">
    <source>
        <dbReference type="EMBL" id="MBS2964857.1"/>
    </source>
</evidence>
<gene>
    <name evidence="3" type="ORF">KGA66_17500</name>
</gene>
<organism evidence="3 4">
    <name type="scientific">Actinocrinis puniceicyclus</name>
    <dbReference type="NCBI Taxonomy" id="977794"/>
    <lineage>
        <taxon>Bacteria</taxon>
        <taxon>Bacillati</taxon>
        <taxon>Actinomycetota</taxon>
        <taxon>Actinomycetes</taxon>
        <taxon>Catenulisporales</taxon>
        <taxon>Actinospicaceae</taxon>
        <taxon>Actinocrinis</taxon>
    </lineage>
</organism>
<dbReference type="Pfam" id="PF00487">
    <property type="entry name" value="FA_desaturase"/>
    <property type="match status" value="1"/>
</dbReference>
<keyword evidence="1" id="KW-1133">Transmembrane helix</keyword>
<keyword evidence="1" id="KW-0812">Transmembrane</keyword>
<dbReference type="RefSeq" id="WP_211469219.1">
    <property type="nucleotide sequence ID" value="NZ_JAGSXH010000062.1"/>
</dbReference>
<feature type="transmembrane region" description="Helical" evidence="1">
    <location>
        <begin position="36"/>
        <end position="58"/>
    </location>
</feature>
<feature type="domain" description="Fatty acid desaturase" evidence="2">
    <location>
        <begin position="63"/>
        <end position="320"/>
    </location>
</feature>
<dbReference type="EMBL" id="JAGSXH010000062">
    <property type="protein sequence ID" value="MBS2964857.1"/>
    <property type="molecule type" value="Genomic_DNA"/>
</dbReference>
<protein>
    <submittedName>
        <fullName evidence="3">Acyl-CoA desaturase</fullName>
    </submittedName>
</protein>
<dbReference type="PANTHER" id="PTHR19353:SF19">
    <property type="entry name" value="DELTA(5) FATTY ACID DESATURASE C-RELATED"/>
    <property type="match status" value="1"/>
</dbReference>
<feature type="transmembrane region" description="Helical" evidence="1">
    <location>
        <begin position="165"/>
        <end position="184"/>
    </location>
</feature>